<evidence type="ECO:0000313" key="3">
    <source>
        <dbReference type="Proteomes" id="UP000051497"/>
    </source>
</evidence>
<protein>
    <submittedName>
        <fullName evidence="2">STAS domain-containing protein</fullName>
    </submittedName>
</protein>
<accession>A0AAE3HXE7</accession>
<evidence type="ECO:0000313" key="2">
    <source>
        <dbReference type="EMBL" id="MCS5712013.1"/>
    </source>
</evidence>
<dbReference type="PROSITE" id="PS50801">
    <property type="entry name" value="STAS"/>
    <property type="match status" value="1"/>
</dbReference>
<dbReference type="Pfam" id="PF13466">
    <property type="entry name" value="STAS_2"/>
    <property type="match status" value="1"/>
</dbReference>
<sequence length="103" mass="11598">MMETIDSQGNETMPVIKMGKRLTIHHVASRHQEWTAQYHAKQLTIDASELTEIDSSGLQLLCYAVNCVQSNNGIIQWQPSPSEFLLQQIELSGMKKILLGESK</sequence>
<dbReference type="InterPro" id="IPR002645">
    <property type="entry name" value="STAS_dom"/>
</dbReference>
<feature type="domain" description="STAS" evidence="1">
    <location>
        <begin position="1"/>
        <end position="103"/>
    </location>
</feature>
<dbReference type="InterPro" id="IPR058548">
    <property type="entry name" value="MlaB-like_STAS"/>
</dbReference>
<proteinExistence type="predicted"/>
<dbReference type="SUPFAM" id="SSF52091">
    <property type="entry name" value="SpoIIaa-like"/>
    <property type="match status" value="1"/>
</dbReference>
<organism evidence="2 3">
    <name type="scientific">Candidatus Berkiella aquae</name>
    <dbReference type="NCBI Taxonomy" id="295108"/>
    <lineage>
        <taxon>Bacteria</taxon>
        <taxon>Pseudomonadati</taxon>
        <taxon>Pseudomonadota</taxon>
        <taxon>Gammaproteobacteria</taxon>
        <taxon>Candidatus Berkiellales</taxon>
        <taxon>Candidatus Berkiellaceae</taxon>
        <taxon>Candidatus Berkiella</taxon>
    </lineage>
</organism>
<dbReference type="EMBL" id="LKAJ02000001">
    <property type="protein sequence ID" value="MCS5712013.1"/>
    <property type="molecule type" value="Genomic_DNA"/>
</dbReference>
<dbReference type="Proteomes" id="UP000051497">
    <property type="component" value="Unassembled WGS sequence"/>
</dbReference>
<comment type="caution">
    <text evidence="2">The sequence shown here is derived from an EMBL/GenBank/DDBJ whole genome shotgun (WGS) entry which is preliminary data.</text>
</comment>
<evidence type="ECO:0000259" key="1">
    <source>
        <dbReference type="PROSITE" id="PS50801"/>
    </source>
</evidence>
<reference evidence="2" key="1">
    <citation type="journal article" date="2016" name="Genome Announc.">
        <title>Draft Genome Sequences of Two Novel Amoeba-Resistant Intranuclear Bacteria, 'Candidatus Berkiella cookevillensis' and 'Candidatus Berkiella aquae'.</title>
        <authorList>
            <person name="Mehari Y.T."/>
            <person name="Arivett B.A."/>
            <person name="Farone A.L."/>
            <person name="Gunderson J.H."/>
            <person name="Farone M.B."/>
        </authorList>
    </citation>
    <scope>NUCLEOTIDE SEQUENCE</scope>
    <source>
        <strain evidence="2">HT99</strain>
    </source>
</reference>
<dbReference type="RefSeq" id="WP_083482742.1">
    <property type="nucleotide sequence ID" value="NZ_LKAJ02000001.1"/>
</dbReference>
<dbReference type="InterPro" id="IPR036513">
    <property type="entry name" value="STAS_dom_sf"/>
</dbReference>
<name>A0AAE3HXE7_9GAMM</name>
<dbReference type="Gene3D" id="3.30.750.24">
    <property type="entry name" value="STAS domain"/>
    <property type="match status" value="1"/>
</dbReference>
<keyword evidence="3" id="KW-1185">Reference proteome</keyword>
<gene>
    <name evidence="2" type="ORF">HT99x_011270</name>
</gene>
<dbReference type="AlphaFoldDB" id="A0AAE3HXE7"/>
<reference evidence="2" key="2">
    <citation type="submission" date="2021-06" db="EMBL/GenBank/DDBJ databases">
        <title>Genomic Description and Analysis of Intracellular Bacteria, Candidatus Berkiella cookevillensis and Candidatus Berkiella aquae.</title>
        <authorList>
            <person name="Kidane D.T."/>
            <person name="Mehari Y.T."/>
            <person name="Rice F.C."/>
            <person name="Arivett B.A."/>
            <person name="Farone A.L."/>
            <person name="Berk S.G."/>
            <person name="Farone M.B."/>
        </authorList>
    </citation>
    <scope>NUCLEOTIDE SEQUENCE</scope>
    <source>
        <strain evidence="2">HT99</strain>
    </source>
</reference>